<keyword evidence="2" id="KW-1185">Reference proteome</keyword>
<protein>
    <submittedName>
        <fullName evidence="1">Uncharacterized protein</fullName>
    </submittedName>
</protein>
<dbReference type="Proteomes" id="UP000199310">
    <property type="component" value="Unassembled WGS sequence"/>
</dbReference>
<dbReference type="STRING" id="29529.SAMN04488122_4139"/>
<reference evidence="2" key="1">
    <citation type="submission" date="2016-10" db="EMBL/GenBank/DDBJ databases">
        <authorList>
            <person name="Varghese N."/>
            <person name="Submissions S."/>
        </authorList>
    </citation>
    <scope>NUCLEOTIDE SEQUENCE [LARGE SCALE GENOMIC DNA]</scope>
    <source>
        <strain evidence="2">DSM 3695</strain>
    </source>
</reference>
<gene>
    <name evidence="1" type="ORF">SAMN04488122_4139</name>
</gene>
<sequence length="39" mass="4642">MSFLYYDEVVNHDNFASVISTRPFTMKINIPIYLTRTPF</sequence>
<evidence type="ECO:0000313" key="2">
    <source>
        <dbReference type="Proteomes" id="UP000199310"/>
    </source>
</evidence>
<name>A0A1I0S6P6_9BACT</name>
<organism evidence="1 2">
    <name type="scientific">Chitinophaga arvensicola</name>
    <dbReference type="NCBI Taxonomy" id="29529"/>
    <lineage>
        <taxon>Bacteria</taxon>
        <taxon>Pseudomonadati</taxon>
        <taxon>Bacteroidota</taxon>
        <taxon>Chitinophagia</taxon>
        <taxon>Chitinophagales</taxon>
        <taxon>Chitinophagaceae</taxon>
        <taxon>Chitinophaga</taxon>
    </lineage>
</organism>
<dbReference type="AlphaFoldDB" id="A0A1I0S6P6"/>
<evidence type="ECO:0000313" key="1">
    <source>
        <dbReference type="EMBL" id="SEW51123.1"/>
    </source>
</evidence>
<dbReference type="EMBL" id="FOJG01000002">
    <property type="protein sequence ID" value="SEW51123.1"/>
    <property type="molecule type" value="Genomic_DNA"/>
</dbReference>
<accession>A0A1I0S6P6</accession>
<proteinExistence type="predicted"/>